<evidence type="ECO:0008006" key="4">
    <source>
        <dbReference type="Google" id="ProtNLM"/>
    </source>
</evidence>
<dbReference type="RefSeq" id="WP_009849240.1">
    <property type="nucleotide sequence ID" value="NZ_DS022294.1"/>
</dbReference>
<dbReference type="OrthoDB" id="5295056at2"/>
<dbReference type="STRING" id="314344.AL013_03385"/>
<proteinExistence type="predicted"/>
<evidence type="ECO:0000256" key="1">
    <source>
        <dbReference type="ARBA" id="ARBA00022729"/>
    </source>
</evidence>
<keyword evidence="1" id="KW-0732">Signal</keyword>
<sequence length="179" mass="20142">MTPLPHRLRWLLCLFATLWLTACATPIKTMPPESESGIGPFTSFSARLIVIEPARRWQVLLDWDAPTSNQGTLRLTHAASNTVVEFRWRGADMFIRDSSNRSWRPITPGQLAAHGIVIPPARLAEILLGHMPANFHADGPDQWSGKQAGSLIRLRWYADNRKLVMTDIARGRRATLIIQ</sequence>
<dbReference type="InParanoid" id="Q0EYU7"/>
<accession>Q0EYU7</accession>
<dbReference type="HOGENOM" id="CLU_1501766_0_0_0"/>
<dbReference type="PROSITE" id="PS51257">
    <property type="entry name" value="PROKAR_LIPOPROTEIN"/>
    <property type="match status" value="1"/>
</dbReference>
<name>Q0EYU7_9PROT</name>
<keyword evidence="3" id="KW-1185">Reference proteome</keyword>
<organism evidence="2 3">
    <name type="scientific">Mariprofundus ferrooxydans PV-1</name>
    <dbReference type="NCBI Taxonomy" id="314345"/>
    <lineage>
        <taxon>Bacteria</taxon>
        <taxon>Pseudomonadati</taxon>
        <taxon>Pseudomonadota</taxon>
        <taxon>Candidatius Mariprofundia</taxon>
        <taxon>Mariprofundales</taxon>
        <taxon>Mariprofundaceae</taxon>
        <taxon>Mariprofundus</taxon>
    </lineage>
</organism>
<dbReference type="InterPro" id="IPR029046">
    <property type="entry name" value="LolA/LolB/LppX"/>
</dbReference>
<dbReference type="Gene3D" id="2.50.20.10">
    <property type="entry name" value="Lipoprotein localisation LolA/LolB/LppX"/>
    <property type="match status" value="1"/>
</dbReference>
<dbReference type="SUPFAM" id="SSF89392">
    <property type="entry name" value="Prokaryotic lipoproteins and lipoprotein localization factors"/>
    <property type="match status" value="1"/>
</dbReference>
<protein>
    <recommendedName>
        <fullName evidence="4">Outer-membrane lipoprotein LolB</fullName>
    </recommendedName>
</protein>
<dbReference type="Proteomes" id="UP000005297">
    <property type="component" value="Unassembled WGS sequence"/>
</dbReference>
<dbReference type="AlphaFoldDB" id="Q0EYU7"/>
<gene>
    <name evidence="2" type="ORF">SPV1_08581</name>
</gene>
<dbReference type="EMBL" id="AATS01000008">
    <property type="protein sequence ID" value="EAU54460.1"/>
    <property type="molecule type" value="Genomic_DNA"/>
</dbReference>
<evidence type="ECO:0000313" key="2">
    <source>
        <dbReference type="EMBL" id="EAU54460.1"/>
    </source>
</evidence>
<reference evidence="2 3" key="1">
    <citation type="submission" date="2006-09" db="EMBL/GenBank/DDBJ databases">
        <authorList>
            <person name="Emerson D."/>
            <person name="Ferriera S."/>
            <person name="Johnson J."/>
            <person name="Kravitz S."/>
            <person name="Halpern A."/>
            <person name="Remington K."/>
            <person name="Beeson K."/>
            <person name="Tran B."/>
            <person name="Rogers Y.-H."/>
            <person name="Friedman R."/>
            <person name="Venter J.C."/>
        </authorList>
    </citation>
    <scope>NUCLEOTIDE SEQUENCE [LARGE SCALE GENOMIC DNA]</scope>
    <source>
        <strain evidence="2 3">PV-1</strain>
    </source>
</reference>
<comment type="caution">
    <text evidence="2">The sequence shown here is derived from an EMBL/GenBank/DDBJ whole genome shotgun (WGS) entry which is preliminary data.</text>
</comment>
<evidence type="ECO:0000313" key="3">
    <source>
        <dbReference type="Proteomes" id="UP000005297"/>
    </source>
</evidence>